<dbReference type="Proteomes" id="UP000054516">
    <property type="component" value="Unassembled WGS sequence"/>
</dbReference>
<accession>A0A1W2TSA2</accession>
<proteinExistence type="predicted"/>
<dbReference type="InterPro" id="IPR036673">
    <property type="entry name" value="Cyanovirin-N_sf"/>
</dbReference>
<feature type="domain" description="Cyanovirin-N" evidence="2">
    <location>
        <begin position="24"/>
        <end position="133"/>
    </location>
</feature>
<sequence length="151" mass="16923">MHISINLVVSLLIFLVGMTNAGPGWRTECNFGGNAMFNILQGVPYLSTYCPDHTGRQICTMLDLNYCLMNSNGHLIRTIGGNFLNSCKDCHLIGRHNTFLSCNCQMFGKDSPWQNTQIDLENVVTNRDGRFACWDSKPMVCPGFDSYINES</sequence>
<organism evidence="3">
    <name type="scientific">Rosellinia necatrix</name>
    <name type="common">White root-rot fungus</name>
    <dbReference type="NCBI Taxonomy" id="77044"/>
    <lineage>
        <taxon>Eukaryota</taxon>
        <taxon>Fungi</taxon>
        <taxon>Dikarya</taxon>
        <taxon>Ascomycota</taxon>
        <taxon>Pezizomycotina</taxon>
        <taxon>Sordariomycetes</taxon>
        <taxon>Xylariomycetidae</taxon>
        <taxon>Xylariales</taxon>
        <taxon>Xylariaceae</taxon>
        <taxon>Rosellinia</taxon>
    </lineage>
</organism>
<dbReference type="Pfam" id="PF08881">
    <property type="entry name" value="CVNH"/>
    <property type="match status" value="1"/>
</dbReference>
<dbReference type="AlphaFoldDB" id="A0A1W2TSA2"/>
<feature type="signal peptide" evidence="1">
    <location>
        <begin position="1"/>
        <end position="21"/>
    </location>
</feature>
<protein>
    <recommendedName>
        <fullName evidence="2">Cyanovirin-N domain-containing protein</fullName>
    </recommendedName>
</protein>
<keyword evidence="1" id="KW-0732">Signal</keyword>
<gene>
    <name evidence="3" type="ORF">SAMD00023353_6300500</name>
</gene>
<dbReference type="STRING" id="77044.A0A1W2TSA2"/>
<reference evidence="3" key="1">
    <citation type="submission" date="2016-03" db="EMBL/GenBank/DDBJ databases">
        <title>Draft genome sequence of Rosellinia necatrix.</title>
        <authorList>
            <person name="Kanematsu S."/>
        </authorList>
    </citation>
    <scope>NUCLEOTIDE SEQUENCE [LARGE SCALE GENOMIC DNA]</scope>
    <source>
        <strain evidence="3">W97</strain>
    </source>
</reference>
<name>A0A1W2TSA2_ROSNE</name>
<dbReference type="EMBL" id="DF977508">
    <property type="protein sequence ID" value="GAP91405.1"/>
    <property type="molecule type" value="Genomic_DNA"/>
</dbReference>
<evidence type="ECO:0000256" key="1">
    <source>
        <dbReference type="SAM" id="SignalP"/>
    </source>
</evidence>
<dbReference type="SMART" id="SM01111">
    <property type="entry name" value="CVNH"/>
    <property type="match status" value="1"/>
</dbReference>
<dbReference type="InterPro" id="IPR011058">
    <property type="entry name" value="Cyanovirin-N"/>
</dbReference>
<feature type="chain" id="PRO_5010741035" description="Cyanovirin-N domain-containing protein" evidence="1">
    <location>
        <begin position="22"/>
        <end position="151"/>
    </location>
</feature>
<dbReference type="SUPFAM" id="SSF51322">
    <property type="entry name" value="Cyanovirin-N"/>
    <property type="match status" value="1"/>
</dbReference>
<dbReference type="OrthoDB" id="4672515at2759"/>
<keyword evidence="4" id="KW-1185">Reference proteome</keyword>
<dbReference type="Gene3D" id="2.30.60.10">
    <property type="entry name" value="Cyanovirin-N"/>
    <property type="match status" value="1"/>
</dbReference>
<evidence type="ECO:0000313" key="3">
    <source>
        <dbReference type="EMBL" id="GAP91405.1"/>
    </source>
</evidence>
<evidence type="ECO:0000313" key="4">
    <source>
        <dbReference type="Proteomes" id="UP000054516"/>
    </source>
</evidence>
<evidence type="ECO:0000259" key="2">
    <source>
        <dbReference type="SMART" id="SM01111"/>
    </source>
</evidence>